<evidence type="ECO:0000256" key="4">
    <source>
        <dbReference type="ARBA" id="ARBA00023163"/>
    </source>
</evidence>
<name>A0A0B3WSV2_9FIRM</name>
<evidence type="ECO:0000256" key="3">
    <source>
        <dbReference type="ARBA" id="ARBA00023125"/>
    </source>
</evidence>
<dbReference type="NCBIfam" id="TIGR02937">
    <property type="entry name" value="sigma70-ECF"/>
    <property type="match status" value="1"/>
</dbReference>
<dbReference type="SUPFAM" id="SSF88946">
    <property type="entry name" value="Sigma2 domain of RNA polymerase sigma factors"/>
    <property type="match status" value="1"/>
</dbReference>
<protein>
    <recommendedName>
        <fullName evidence="5">RNA polymerase sigma-70 region 2 domain-containing protein</fullName>
    </recommendedName>
</protein>
<keyword evidence="2" id="KW-0731">Sigma factor</keyword>
<dbReference type="GO" id="GO:0016987">
    <property type="term" value="F:sigma factor activity"/>
    <property type="evidence" value="ECO:0007669"/>
    <property type="project" value="UniProtKB-KW"/>
</dbReference>
<dbReference type="AlphaFoldDB" id="A0A0B3WSV2"/>
<dbReference type="STRING" id="1577792.QX51_07375"/>
<keyword evidence="3" id="KW-0238">DNA-binding</keyword>
<dbReference type="Proteomes" id="UP000031189">
    <property type="component" value="Unassembled WGS sequence"/>
</dbReference>
<dbReference type="EMBL" id="JWHR01000068">
    <property type="protein sequence ID" value="KHS57640.1"/>
    <property type="molecule type" value="Genomic_DNA"/>
</dbReference>
<keyword evidence="4" id="KW-0804">Transcription</keyword>
<keyword evidence="1" id="KW-0805">Transcription regulation</keyword>
<dbReference type="RefSeq" id="WP_039679259.1">
    <property type="nucleotide sequence ID" value="NZ_JWHR01000068.1"/>
</dbReference>
<organism evidence="6 7">
    <name type="scientific">Terrisporobacter othiniensis</name>
    <dbReference type="NCBI Taxonomy" id="1577792"/>
    <lineage>
        <taxon>Bacteria</taxon>
        <taxon>Bacillati</taxon>
        <taxon>Bacillota</taxon>
        <taxon>Clostridia</taxon>
        <taxon>Peptostreptococcales</taxon>
        <taxon>Peptostreptococcaceae</taxon>
        <taxon>Terrisporobacter</taxon>
    </lineage>
</organism>
<accession>A0A0B3WSV2</accession>
<reference evidence="6 7" key="1">
    <citation type="submission" date="2014-12" db="EMBL/GenBank/DDBJ databases">
        <title>Draft genome sequence of Terrisporobacter sp. 08-306576, isolated from the blood culture of a bacteremia patient.</title>
        <authorList>
            <person name="Lund L.C."/>
            <person name="Sydenham T.V."/>
            <person name="Hogh S.V."/>
            <person name="Skov M.N."/>
            <person name="Kemp M."/>
            <person name="Justesen U.S."/>
        </authorList>
    </citation>
    <scope>NUCLEOTIDE SEQUENCE [LARGE SCALE GENOMIC DNA]</scope>
    <source>
        <strain evidence="6 7">08-306576</strain>
    </source>
</reference>
<dbReference type="GO" id="GO:0003677">
    <property type="term" value="F:DNA binding"/>
    <property type="evidence" value="ECO:0007669"/>
    <property type="project" value="UniProtKB-KW"/>
</dbReference>
<dbReference type="Pfam" id="PF04542">
    <property type="entry name" value="Sigma70_r2"/>
    <property type="match status" value="1"/>
</dbReference>
<dbReference type="Gene3D" id="1.10.1740.10">
    <property type="match status" value="1"/>
</dbReference>
<dbReference type="SUPFAM" id="SSF88659">
    <property type="entry name" value="Sigma3 and sigma4 domains of RNA polymerase sigma factors"/>
    <property type="match status" value="1"/>
</dbReference>
<gene>
    <name evidence="6" type="ORF">QX51_07375</name>
</gene>
<evidence type="ECO:0000313" key="6">
    <source>
        <dbReference type="EMBL" id="KHS57640.1"/>
    </source>
</evidence>
<dbReference type="InterPro" id="IPR007627">
    <property type="entry name" value="RNA_pol_sigma70_r2"/>
</dbReference>
<feature type="domain" description="RNA polymerase sigma-70 region 2" evidence="5">
    <location>
        <begin position="6"/>
        <end position="75"/>
    </location>
</feature>
<dbReference type="InterPro" id="IPR014284">
    <property type="entry name" value="RNA_pol_sigma-70_dom"/>
</dbReference>
<dbReference type="GO" id="GO:0006352">
    <property type="term" value="P:DNA-templated transcription initiation"/>
    <property type="evidence" value="ECO:0007669"/>
    <property type="project" value="InterPro"/>
</dbReference>
<proteinExistence type="predicted"/>
<keyword evidence="7" id="KW-1185">Reference proteome</keyword>
<dbReference type="InterPro" id="IPR013324">
    <property type="entry name" value="RNA_pol_sigma_r3/r4-like"/>
</dbReference>
<dbReference type="OrthoDB" id="9799825at2"/>
<evidence type="ECO:0000256" key="2">
    <source>
        <dbReference type="ARBA" id="ARBA00023082"/>
    </source>
</evidence>
<evidence type="ECO:0000259" key="5">
    <source>
        <dbReference type="Pfam" id="PF04542"/>
    </source>
</evidence>
<dbReference type="InterPro" id="IPR013325">
    <property type="entry name" value="RNA_pol_sigma_r2"/>
</dbReference>
<sequence>MTDKEYLQYKSMLIKIANKFKNNPYGIDIEDIMQIGSLGMIRAFETYKEGKGMSFDTYMYSCISWSIKREFHNLKRIHGQYAITSLDHEIDEDTNMYDIIPNSSVNVESEVLEDMTLQEYIQEFKNILPPTKANIFIDRYVNELQIKDISAKYNKMDSAINSILRQCRSELMRKSFRIRKEYEKYIEQRKKSENIYTNPSIIEADSGYYNSRLELIKRLEEEQIKRDREFMSYYSCY</sequence>
<evidence type="ECO:0000256" key="1">
    <source>
        <dbReference type="ARBA" id="ARBA00023015"/>
    </source>
</evidence>
<evidence type="ECO:0000313" key="7">
    <source>
        <dbReference type="Proteomes" id="UP000031189"/>
    </source>
</evidence>
<comment type="caution">
    <text evidence="6">The sequence shown here is derived from an EMBL/GenBank/DDBJ whole genome shotgun (WGS) entry which is preliminary data.</text>
</comment>
<dbReference type="PANTHER" id="PTHR30385">
    <property type="entry name" value="SIGMA FACTOR F FLAGELLAR"/>
    <property type="match status" value="1"/>
</dbReference>